<dbReference type="Gene3D" id="1.10.510.10">
    <property type="entry name" value="Transferase(Phosphotransferase) domain 1"/>
    <property type="match status" value="1"/>
</dbReference>
<dbReference type="GO" id="GO:0007169">
    <property type="term" value="P:cell surface receptor protein tyrosine kinase signaling pathway"/>
    <property type="evidence" value="ECO:0007669"/>
    <property type="project" value="TreeGrafter"/>
</dbReference>
<comment type="catalytic activity">
    <reaction evidence="9">
        <text>L-tyrosyl-[protein] + ATP = O-phospho-L-tyrosyl-[protein] + ADP + H(+)</text>
        <dbReference type="Rhea" id="RHEA:10596"/>
        <dbReference type="Rhea" id="RHEA-COMP:10136"/>
        <dbReference type="Rhea" id="RHEA-COMP:20101"/>
        <dbReference type="ChEBI" id="CHEBI:15378"/>
        <dbReference type="ChEBI" id="CHEBI:30616"/>
        <dbReference type="ChEBI" id="CHEBI:46858"/>
        <dbReference type="ChEBI" id="CHEBI:61978"/>
        <dbReference type="ChEBI" id="CHEBI:456216"/>
        <dbReference type="EC" id="2.7.10.1"/>
    </reaction>
</comment>
<feature type="transmembrane region" description="Helical" evidence="10">
    <location>
        <begin position="130"/>
        <end position="149"/>
    </location>
</feature>
<protein>
    <recommendedName>
        <fullName evidence="2">receptor protein-tyrosine kinase</fullName>
        <ecNumber evidence="2">2.7.10.1</ecNumber>
    </recommendedName>
</protein>
<evidence type="ECO:0000259" key="11">
    <source>
        <dbReference type="PROSITE" id="PS50011"/>
    </source>
</evidence>
<feature type="domain" description="Protein kinase" evidence="11">
    <location>
        <begin position="251"/>
        <end position="529"/>
    </location>
</feature>
<dbReference type="GO" id="GO:0005524">
    <property type="term" value="F:ATP binding"/>
    <property type="evidence" value="ECO:0007669"/>
    <property type="project" value="UniProtKB-KW"/>
</dbReference>
<dbReference type="GO" id="GO:0061564">
    <property type="term" value="P:axon development"/>
    <property type="evidence" value="ECO:0007669"/>
    <property type="project" value="UniProtKB-ARBA"/>
</dbReference>
<dbReference type="FunFam" id="1.10.510.10:FF:001512">
    <property type="entry name" value="Receptor tyrosine-protein kinase erbB-2"/>
    <property type="match status" value="1"/>
</dbReference>
<feature type="transmembrane region" description="Helical" evidence="10">
    <location>
        <begin position="182"/>
        <end position="206"/>
    </location>
</feature>
<dbReference type="WBParaSite" id="ACRNAN_scaffold5033.g9361.t1">
    <property type="protein sequence ID" value="ACRNAN_scaffold5033.g9361.t1"/>
    <property type="gene ID" value="ACRNAN_scaffold5033.g9361"/>
</dbReference>
<keyword evidence="6" id="KW-0067">ATP-binding</keyword>
<dbReference type="PROSITE" id="PS50011">
    <property type="entry name" value="PROTEIN_KINASE_DOM"/>
    <property type="match status" value="1"/>
</dbReference>
<dbReference type="Pfam" id="PF07714">
    <property type="entry name" value="PK_Tyr_Ser-Thr"/>
    <property type="match status" value="1"/>
</dbReference>
<keyword evidence="3" id="KW-0808">Transferase</keyword>
<dbReference type="AlphaFoldDB" id="A0A914E1A8"/>
<keyword evidence="4" id="KW-0547">Nucleotide-binding</keyword>
<proteinExistence type="predicted"/>
<dbReference type="PRINTS" id="PR00109">
    <property type="entry name" value="TYRKINASE"/>
</dbReference>
<dbReference type="SMART" id="SM00219">
    <property type="entry name" value="TyrKc"/>
    <property type="match status" value="1"/>
</dbReference>
<dbReference type="CDD" id="cd00192">
    <property type="entry name" value="PTKc"/>
    <property type="match status" value="1"/>
</dbReference>
<evidence type="ECO:0000256" key="4">
    <source>
        <dbReference type="ARBA" id="ARBA00022741"/>
    </source>
</evidence>
<dbReference type="SUPFAM" id="SSF56112">
    <property type="entry name" value="Protein kinase-like (PK-like)"/>
    <property type="match status" value="1"/>
</dbReference>
<dbReference type="Proteomes" id="UP000887540">
    <property type="component" value="Unplaced"/>
</dbReference>
<keyword evidence="5" id="KW-0418">Kinase</keyword>
<accession>A0A914E1A8</accession>
<dbReference type="EC" id="2.7.10.1" evidence="2"/>
<evidence type="ECO:0000313" key="12">
    <source>
        <dbReference type="Proteomes" id="UP000887540"/>
    </source>
</evidence>
<evidence type="ECO:0000256" key="9">
    <source>
        <dbReference type="ARBA" id="ARBA00051243"/>
    </source>
</evidence>
<dbReference type="GO" id="GO:0005886">
    <property type="term" value="C:plasma membrane"/>
    <property type="evidence" value="ECO:0007669"/>
    <property type="project" value="TreeGrafter"/>
</dbReference>
<dbReference type="InterPro" id="IPR011009">
    <property type="entry name" value="Kinase-like_dom_sf"/>
</dbReference>
<keyword evidence="12" id="KW-1185">Reference proteome</keyword>
<keyword evidence="7 10" id="KW-0472">Membrane</keyword>
<evidence type="ECO:0000256" key="6">
    <source>
        <dbReference type="ARBA" id="ARBA00022840"/>
    </source>
</evidence>
<evidence type="ECO:0000256" key="10">
    <source>
        <dbReference type="SAM" id="Phobius"/>
    </source>
</evidence>
<dbReference type="InterPro" id="IPR008266">
    <property type="entry name" value="Tyr_kinase_AS"/>
</dbReference>
<name>A0A914E1A8_9BILA</name>
<evidence type="ECO:0000256" key="5">
    <source>
        <dbReference type="ARBA" id="ARBA00022777"/>
    </source>
</evidence>
<organism evidence="12 13">
    <name type="scientific">Acrobeloides nanus</name>
    <dbReference type="NCBI Taxonomy" id="290746"/>
    <lineage>
        <taxon>Eukaryota</taxon>
        <taxon>Metazoa</taxon>
        <taxon>Ecdysozoa</taxon>
        <taxon>Nematoda</taxon>
        <taxon>Chromadorea</taxon>
        <taxon>Rhabditida</taxon>
        <taxon>Tylenchina</taxon>
        <taxon>Cephalobomorpha</taxon>
        <taxon>Cephaloboidea</taxon>
        <taxon>Cephalobidae</taxon>
        <taxon>Acrobeloides</taxon>
    </lineage>
</organism>
<dbReference type="InterPro" id="IPR020635">
    <property type="entry name" value="Tyr_kinase_cat_dom"/>
</dbReference>
<dbReference type="GO" id="GO:0012505">
    <property type="term" value="C:endomembrane system"/>
    <property type="evidence" value="ECO:0007669"/>
    <property type="project" value="UniProtKB-SubCell"/>
</dbReference>
<evidence type="ECO:0000256" key="2">
    <source>
        <dbReference type="ARBA" id="ARBA00011902"/>
    </source>
</evidence>
<dbReference type="GO" id="GO:0048680">
    <property type="term" value="P:positive regulation of axon regeneration"/>
    <property type="evidence" value="ECO:0007669"/>
    <property type="project" value="UniProtKB-ARBA"/>
</dbReference>
<reference evidence="13" key="1">
    <citation type="submission" date="2022-11" db="UniProtKB">
        <authorList>
            <consortium name="WormBaseParasite"/>
        </authorList>
    </citation>
    <scope>IDENTIFICATION</scope>
</reference>
<evidence type="ECO:0000256" key="7">
    <source>
        <dbReference type="ARBA" id="ARBA00023136"/>
    </source>
</evidence>
<dbReference type="InterPro" id="IPR001245">
    <property type="entry name" value="Ser-Thr/Tyr_kinase_cat_dom"/>
</dbReference>
<dbReference type="Gene3D" id="3.30.200.20">
    <property type="entry name" value="Phosphorylase Kinase, domain 1"/>
    <property type="match status" value="1"/>
</dbReference>
<evidence type="ECO:0000256" key="8">
    <source>
        <dbReference type="ARBA" id="ARBA00023137"/>
    </source>
</evidence>
<dbReference type="PANTHER" id="PTHR24416">
    <property type="entry name" value="TYROSINE-PROTEIN KINASE RECEPTOR"/>
    <property type="match status" value="1"/>
</dbReference>
<evidence type="ECO:0000256" key="1">
    <source>
        <dbReference type="ARBA" id="ARBA00004308"/>
    </source>
</evidence>
<dbReference type="GO" id="GO:0043235">
    <property type="term" value="C:receptor complex"/>
    <property type="evidence" value="ECO:0007669"/>
    <property type="project" value="TreeGrafter"/>
</dbReference>
<dbReference type="PANTHER" id="PTHR24416:SF548">
    <property type="entry name" value="PROTEIN KINASE DOMAIN-CONTAINING PROTEIN"/>
    <property type="match status" value="1"/>
</dbReference>
<keyword evidence="10" id="KW-0812">Transmembrane</keyword>
<dbReference type="InterPro" id="IPR050122">
    <property type="entry name" value="RTK"/>
</dbReference>
<evidence type="ECO:0000313" key="13">
    <source>
        <dbReference type="WBParaSite" id="ACRNAN_scaffold5033.g9361.t1"/>
    </source>
</evidence>
<dbReference type="PROSITE" id="PS00109">
    <property type="entry name" value="PROTEIN_KINASE_TYR"/>
    <property type="match status" value="1"/>
</dbReference>
<keyword evidence="10" id="KW-1133">Transmembrane helix</keyword>
<evidence type="ECO:0000256" key="3">
    <source>
        <dbReference type="ARBA" id="ARBA00022679"/>
    </source>
</evidence>
<dbReference type="InterPro" id="IPR000719">
    <property type="entry name" value="Prot_kinase_dom"/>
</dbReference>
<sequence>MGSSNVVVVNEFEDKLFEFNEADEDRWKDVYLSGQLITFIVPSSGKIGLGCQIQWISGNASINFNHQIKSAFTYFDFPIAVPGYNITYYSYCTNGIAVFNVSIVKAVLPEGVWLLLYSAENIVANYSGNYVYPISLSFNASMLVIMLVADDENETLLNTTFLIEYEGKFMNYTYEPPGKKSIWWIIVISVGTCTIIVIGIIVGAVFHHKKSKKRFEQLYDILREMNMPPEEIEKLKRKSDEMLIEPGRIHINFDTTLGQGAFSTVYKGRLIGPSPLHLITKSISTQKFCNCDVAVKIGSNFGQNEVEQLFKEIEAMRMIGHHENIMCMLGWIMSDEKPCLVFDVAKCDLLKFVKEYREKPKEEVPVKIFVSILWQVAKGMQYIASKNMVHRDLAARNVLLTDNYTAKITDFGLCCTLDESFTYQAAGRSKKLPIKWLSIEALIDRTFSEKSDIWSFGVLMYEVFSLGKVPYAVMNNDDVLEFLQEGKRLERPEFSSEGLSDEADNSKKTLNVGSYPILPMKLIQKNLYA</sequence>
<dbReference type="GO" id="GO:0004714">
    <property type="term" value="F:transmembrane receptor protein tyrosine kinase activity"/>
    <property type="evidence" value="ECO:0007669"/>
    <property type="project" value="UniProtKB-EC"/>
</dbReference>
<comment type="subcellular location">
    <subcellularLocation>
        <location evidence="1">Endomembrane system</location>
    </subcellularLocation>
</comment>
<keyword evidence="8" id="KW-0829">Tyrosine-protein kinase</keyword>